<dbReference type="InterPro" id="IPR036390">
    <property type="entry name" value="WH_DNA-bd_sf"/>
</dbReference>
<evidence type="ECO:0000256" key="4">
    <source>
        <dbReference type="SAM" id="MobiDB-lite"/>
    </source>
</evidence>
<evidence type="ECO:0000259" key="5">
    <source>
        <dbReference type="PROSITE" id="PS50995"/>
    </source>
</evidence>
<dbReference type="RefSeq" id="WP_014845846.1">
    <property type="nucleotide sequence ID" value="NZ_CAURRE010000005.1"/>
</dbReference>
<evidence type="ECO:0000256" key="1">
    <source>
        <dbReference type="ARBA" id="ARBA00023015"/>
    </source>
</evidence>
<evidence type="ECO:0000313" key="6">
    <source>
        <dbReference type="EMBL" id="QUC10500.1"/>
    </source>
</evidence>
<dbReference type="InterPro" id="IPR023187">
    <property type="entry name" value="Tscrpt_reg_MarR-type_CS"/>
</dbReference>
<dbReference type="Pfam" id="PF01047">
    <property type="entry name" value="MarR"/>
    <property type="match status" value="1"/>
</dbReference>
<dbReference type="InterPro" id="IPR039422">
    <property type="entry name" value="MarR/SlyA-like"/>
</dbReference>
<dbReference type="GO" id="GO:0003677">
    <property type="term" value="F:DNA binding"/>
    <property type="evidence" value="ECO:0007669"/>
    <property type="project" value="UniProtKB-KW"/>
</dbReference>
<protein>
    <submittedName>
        <fullName evidence="6">MarR family transcriptional regulator</fullName>
    </submittedName>
</protein>
<dbReference type="Proteomes" id="UP000677180">
    <property type="component" value="Chromosome"/>
</dbReference>
<evidence type="ECO:0000313" key="7">
    <source>
        <dbReference type="Proteomes" id="UP000677180"/>
    </source>
</evidence>
<dbReference type="EMBL" id="CP072385">
    <property type="protein sequence ID" value="QUC10500.1"/>
    <property type="molecule type" value="Genomic_DNA"/>
</dbReference>
<evidence type="ECO:0000256" key="3">
    <source>
        <dbReference type="ARBA" id="ARBA00023163"/>
    </source>
</evidence>
<dbReference type="PANTHER" id="PTHR33164">
    <property type="entry name" value="TRANSCRIPTIONAL REGULATOR, MARR FAMILY"/>
    <property type="match status" value="1"/>
</dbReference>
<proteinExistence type="predicted"/>
<dbReference type="PANTHER" id="PTHR33164:SF99">
    <property type="entry name" value="MARR FAMILY REGULATORY PROTEIN"/>
    <property type="match status" value="1"/>
</dbReference>
<keyword evidence="3" id="KW-0804">Transcription</keyword>
<reference evidence="6" key="1">
    <citation type="submission" date="2021-03" db="EMBL/GenBank/DDBJ databases">
        <title>Human Oral Microbial Genomes.</title>
        <authorList>
            <person name="Johnston C.D."/>
            <person name="Chen T."/>
            <person name="Dewhirst F.E."/>
        </authorList>
    </citation>
    <scope>NUCLEOTIDE SEQUENCE</scope>
    <source>
        <strain evidence="6">F0714</strain>
    </source>
</reference>
<dbReference type="PROSITE" id="PS50995">
    <property type="entry name" value="HTH_MARR_2"/>
    <property type="match status" value="1"/>
</dbReference>
<dbReference type="GO" id="GO:0006950">
    <property type="term" value="P:response to stress"/>
    <property type="evidence" value="ECO:0007669"/>
    <property type="project" value="TreeGrafter"/>
</dbReference>
<dbReference type="InterPro" id="IPR000835">
    <property type="entry name" value="HTH_MarR-typ"/>
</dbReference>
<accession>A0AB37HS38</accession>
<dbReference type="Gene3D" id="1.10.10.10">
    <property type="entry name" value="Winged helix-like DNA-binding domain superfamily/Winged helix DNA-binding domain"/>
    <property type="match status" value="1"/>
</dbReference>
<evidence type="ECO:0000256" key="2">
    <source>
        <dbReference type="ARBA" id="ARBA00023125"/>
    </source>
</evidence>
<feature type="domain" description="HTH marR-type" evidence="5">
    <location>
        <begin position="11"/>
        <end position="148"/>
    </location>
</feature>
<gene>
    <name evidence="6" type="ORF">J5A53_12035</name>
</gene>
<dbReference type="PROSITE" id="PS01117">
    <property type="entry name" value="HTH_MARR_1"/>
    <property type="match status" value="1"/>
</dbReference>
<dbReference type="SUPFAM" id="SSF46785">
    <property type="entry name" value="Winged helix' DNA-binding domain"/>
    <property type="match status" value="1"/>
</dbReference>
<dbReference type="PRINTS" id="PR00598">
    <property type="entry name" value="HTHMARR"/>
</dbReference>
<dbReference type="InterPro" id="IPR036388">
    <property type="entry name" value="WH-like_DNA-bd_sf"/>
</dbReference>
<name>A0AB37HS38_9ACTN</name>
<keyword evidence="2" id="KW-0238">DNA-binding</keyword>
<keyword evidence="1" id="KW-0805">Transcription regulation</keyword>
<organism evidence="6 7">
    <name type="scientific">Arachnia propionica</name>
    <dbReference type="NCBI Taxonomy" id="1750"/>
    <lineage>
        <taxon>Bacteria</taxon>
        <taxon>Bacillati</taxon>
        <taxon>Actinomycetota</taxon>
        <taxon>Actinomycetes</taxon>
        <taxon>Propionibacteriales</taxon>
        <taxon>Propionibacteriaceae</taxon>
        <taxon>Arachnia</taxon>
    </lineage>
</organism>
<dbReference type="GO" id="GO:0003700">
    <property type="term" value="F:DNA-binding transcription factor activity"/>
    <property type="evidence" value="ECO:0007669"/>
    <property type="project" value="InterPro"/>
</dbReference>
<sequence length="210" mass="22704">MKETAKPLGDHGALFEALLHAEVALWNRLEKALWRTANSATLARYLVLKQIDASAADGGPRVQDIARRQHTTVGAASRLVDRLVGDGLVVRTPCPKDRRSCRLSLTDKGRVRMESAAGAFEDTLRTVLAGFRHEELVVLTRNLTRVAAGASQRADVVPAMQGARLDEPLPGGGFVALTNENGADPMNHPDVRETSPDDANQGSPVRERSL</sequence>
<dbReference type="SMART" id="SM00347">
    <property type="entry name" value="HTH_MARR"/>
    <property type="match status" value="1"/>
</dbReference>
<dbReference type="AlphaFoldDB" id="A0AB37HS38"/>
<feature type="region of interest" description="Disordered" evidence="4">
    <location>
        <begin position="177"/>
        <end position="210"/>
    </location>
</feature>